<dbReference type="OMA" id="KLYLCKW"/>
<evidence type="ECO:0000256" key="1">
    <source>
        <dbReference type="ARBA" id="ARBA00004141"/>
    </source>
</evidence>
<organism evidence="8">
    <name type="scientific">Absidia glauca</name>
    <name type="common">Pin mould</name>
    <dbReference type="NCBI Taxonomy" id="4829"/>
    <lineage>
        <taxon>Eukaryota</taxon>
        <taxon>Fungi</taxon>
        <taxon>Fungi incertae sedis</taxon>
        <taxon>Mucoromycota</taxon>
        <taxon>Mucoromycotina</taxon>
        <taxon>Mucoromycetes</taxon>
        <taxon>Mucorales</taxon>
        <taxon>Cunninghamellaceae</taxon>
        <taxon>Absidia</taxon>
    </lineage>
</organism>
<evidence type="ECO:0000256" key="6">
    <source>
        <dbReference type="ARBA" id="ARBA00023136"/>
    </source>
</evidence>
<accession>A0A168NZA1</accession>
<gene>
    <name evidence="8" type="primary">ABSGL_07235.1 scaffold 8717</name>
</gene>
<feature type="transmembrane region" description="Helical" evidence="7">
    <location>
        <begin position="54"/>
        <end position="75"/>
    </location>
</feature>
<feature type="transmembrane region" description="Helical" evidence="7">
    <location>
        <begin position="20"/>
        <end position="39"/>
    </location>
</feature>
<comment type="similarity">
    <text evidence="2">Belongs to the PEN-2 family.</text>
</comment>
<proteinExistence type="inferred from homology"/>
<dbReference type="OrthoDB" id="524898at2759"/>
<name>A0A168NZA1_ABSGL</name>
<dbReference type="PANTHER" id="PTHR16318:SF0">
    <property type="entry name" value="GAMMA-SECRETASE SUBUNIT PEN-2"/>
    <property type="match status" value="1"/>
</dbReference>
<keyword evidence="5 7" id="KW-1133">Transmembrane helix</keyword>
<evidence type="ECO:0000256" key="4">
    <source>
        <dbReference type="ARBA" id="ARBA00022976"/>
    </source>
</evidence>
<keyword evidence="3 7" id="KW-0812">Transmembrane</keyword>
<evidence type="ECO:0000256" key="5">
    <source>
        <dbReference type="ARBA" id="ARBA00022989"/>
    </source>
</evidence>
<evidence type="ECO:0000256" key="3">
    <source>
        <dbReference type="ARBA" id="ARBA00022692"/>
    </source>
</evidence>
<evidence type="ECO:0000313" key="8">
    <source>
        <dbReference type="EMBL" id="SAM01494.1"/>
    </source>
</evidence>
<comment type="subcellular location">
    <subcellularLocation>
        <location evidence="1">Membrane</location>
        <topology evidence="1">Multi-pass membrane protein</topology>
    </subcellularLocation>
</comment>
<evidence type="ECO:0000313" key="9">
    <source>
        <dbReference type="Proteomes" id="UP000078561"/>
    </source>
</evidence>
<keyword evidence="9" id="KW-1185">Reference proteome</keyword>
<sequence>MPKLDKLSFDEMIAISKKMFYGGFAFLPFLWLVNFIYFFRQTRKPAAPKLLKQYVHWSFAGCLVWFVALTIWYGLFVNERSNWGAVGDTLTVVIPKGS</sequence>
<dbReference type="AlphaFoldDB" id="A0A168NZA1"/>
<dbReference type="Pfam" id="PF10251">
    <property type="entry name" value="PEN-2"/>
    <property type="match status" value="1"/>
</dbReference>
<dbReference type="Proteomes" id="UP000078561">
    <property type="component" value="Unassembled WGS sequence"/>
</dbReference>
<dbReference type="STRING" id="4829.A0A168NZA1"/>
<keyword evidence="6 7" id="KW-0472">Membrane</keyword>
<dbReference type="InterPro" id="IPR019379">
    <property type="entry name" value="Gamma_Secretase_Asp_P_PEN2"/>
</dbReference>
<dbReference type="InParanoid" id="A0A168NZA1"/>
<protein>
    <recommendedName>
        <fullName evidence="10">Gamma-secretase subunit PEN-2</fullName>
    </recommendedName>
</protein>
<evidence type="ECO:0000256" key="2">
    <source>
        <dbReference type="ARBA" id="ARBA00009607"/>
    </source>
</evidence>
<keyword evidence="4" id="KW-0914">Notch signaling pathway</keyword>
<evidence type="ECO:0008006" key="10">
    <source>
        <dbReference type="Google" id="ProtNLM"/>
    </source>
</evidence>
<dbReference type="PANTHER" id="PTHR16318">
    <property type="entry name" value="GAMMA-SECRETASE SUBUNIT PEN-2"/>
    <property type="match status" value="1"/>
</dbReference>
<dbReference type="EMBL" id="LT553527">
    <property type="protein sequence ID" value="SAM01494.1"/>
    <property type="molecule type" value="Genomic_DNA"/>
</dbReference>
<dbReference type="GO" id="GO:0070765">
    <property type="term" value="C:gamma-secretase complex"/>
    <property type="evidence" value="ECO:0007669"/>
    <property type="project" value="TreeGrafter"/>
</dbReference>
<reference evidence="8" key="1">
    <citation type="submission" date="2016-04" db="EMBL/GenBank/DDBJ databases">
        <authorList>
            <person name="Evans L.H."/>
            <person name="Alamgir A."/>
            <person name="Owens N."/>
            <person name="Weber N.D."/>
            <person name="Virtaneva K."/>
            <person name="Barbian K."/>
            <person name="Babar A."/>
            <person name="Rosenke K."/>
        </authorList>
    </citation>
    <scope>NUCLEOTIDE SEQUENCE [LARGE SCALE GENOMIC DNA]</scope>
    <source>
        <strain evidence="8">CBS 101.48</strain>
    </source>
</reference>
<evidence type="ECO:0000256" key="7">
    <source>
        <dbReference type="SAM" id="Phobius"/>
    </source>
</evidence>